<dbReference type="InterPro" id="IPR041639">
    <property type="entry name" value="LPD39"/>
</dbReference>
<keyword evidence="4" id="KW-1185">Reference proteome</keyword>
<evidence type="ECO:0000259" key="2">
    <source>
        <dbReference type="Pfam" id="PF18858"/>
    </source>
</evidence>
<sequence>MDTARALRRALAAFEQATYPGETATTYALDDDGNVVVLRDGLAAAQAAEAFAAEHDLGIIVRHSAGGTLEDYIDAGFTPEISLGYYTGLGGYTGVGGLNTIVASKHLRGIPLFSIGDDDGLLARGAAAATGGKLGLGARLAHYRGIGLQMLGRRQLVDYFGPLFQTSPGQTDLMEQYSNLVMRMDADKNAAGAAADALADRWGKLPDAGKLAELMHDATRYEIDPDKPMPPGVIPALYRGLKTRFEALSHAAQTLYREARAAYETHYQAVKDAVRERILRALPDHPHRAQLLARMDSEFFGRVKGVYFPLARFGDYLVRVSDDNGHHGEAVHFAETLAEAEALRAKLLAQYPANRGYVVSKVTRRAKFNAARDMVGRGFLKELFGVLGQSGVGPELQDAINQLYLTSLPDLSWAKHGIHRKGTPGFSQDARRAFAHNMFHGARYLAKLRYADQLSERLDDMQEHADANAQVEDYDQVAAQQVIDEMHKRHDAYLNPNSHPLATALTSAGFLFYLGLSPASAAVNLTQVPLVALPILGGKYGFGRAAAALLTAASSVAKSKNSLAEMLAGDELAMIQQAIKDGAVDVSMAHDLAGIAQGEDHKLWGKLRPVMKIASFMFHHAERFNRQAALLAAYRLARQGGADHAGTYARAVEDVYASQFDYSAGNRPRIMQGNVARVLLLFKQYAQNMIFTLGHNAQLAVRGDRQAAKTFAGLLVTHALAAGALGLPVVGPLLALASLLGHDDDEPWDAEVALRNLLAETFGDKTAEVMVHGLSRLTPWDISGRVGLDRLLLPDVQEGLEGQHLAESWLAAALGPVAGPWRRSVAGAVFLLRLVRRRAGDVGHASVPGSRAAPCSIQQPCGPQRASQRAYGPSVWHRRAAVAPAPPRRPAAASRWPGWSPAPRRTAAPVR</sequence>
<feature type="compositionally biased region" description="Polar residues" evidence="1">
    <location>
        <begin position="856"/>
        <end position="867"/>
    </location>
</feature>
<proteinExistence type="predicted"/>
<evidence type="ECO:0000256" key="1">
    <source>
        <dbReference type="SAM" id="MobiDB-lite"/>
    </source>
</evidence>
<accession>A0A3A3G642</accession>
<gene>
    <name evidence="3" type="ORF">D3878_10725</name>
</gene>
<feature type="region of interest" description="Disordered" evidence="1">
    <location>
        <begin position="843"/>
        <end position="870"/>
    </location>
</feature>
<dbReference type="EMBL" id="QYUQ01000002">
    <property type="protein sequence ID" value="RJG01992.1"/>
    <property type="molecule type" value="Genomic_DNA"/>
</dbReference>
<feature type="region of interest" description="Disordered" evidence="1">
    <location>
        <begin position="882"/>
        <end position="911"/>
    </location>
</feature>
<evidence type="ECO:0000313" key="4">
    <source>
        <dbReference type="Proteomes" id="UP000266327"/>
    </source>
</evidence>
<feature type="domain" description="Large polyvalent protein-associated" evidence="2">
    <location>
        <begin position="137"/>
        <end position="309"/>
    </location>
</feature>
<protein>
    <submittedName>
        <fullName evidence="3">PLxRFG domain-containing protein</fullName>
    </submittedName>
</protein>
<dbReference type="Pfam" id="PF18858">
    <property type="entry name" value="LPD39"/>
    <property type="match status" value="1"/>
</dbReference>
<evidence type="ECO:0000313" key="3">
    <source>
        <dbReference type="EMBL" id="RJG01992.1"/>
    </source>
</evidence>
<name>A0A3A3G642_9BURK</name>
<organism evidence="3 4">
    <name type="scientific">Noviherbaspirillum sedimenti</name>
    <dbReference type="NCBI Taxonomy" id="2320865"/>
    <lineage>
        <taxon>Bacteria</taxon>
        <taxon>Pseudomonadati</taxon>
        <taxon>Pseudomonadota</taxon>
        <taxon>Betaproteobacteria</taxon>
        <taxon>Burkholderiales</taxon>
        <taxon>Oxalobacteraceae</taxon>
        <taxon>Noviherbaspirillum</taxon>
    </lineage>
</organism>
<reference evidence="4" key="1">
    <citation type="submission" date="2018-09" db="EMBL/GenBank/DDBJ databases">
        <authorList>
            <person name="Zhu H."/>
        </authorList>
    </citation>
    <scope>NUCLEOTIDE SEQUENCE [LARGE SCALE GENOMIC DNA]</scope>
    <source>
        <strain evidence="4">K1S02-23</strain>
    </source>
</reference>
<dbReference type="NCBIfam" id="NF032893">
    <property type="entry name" value="tail-700"/>
    <property type="match status" value="1"/>
</dbReference>
<comment type="caution">
    <text evidence="3">The sequence shown here is derived from an EMBL/GenBank/DDBJ whole genome shotgun (WGS) entry which is preliminary data.</text>
</comment>
<dbReference type="AlphaFoldDB" id="A0A3A3G642"/>
<dbReference type="Proteomes" id="UP000266327">
    <property type="component" value="Unassembled WGS sequence"/>
</dbReference>